<dbReference type="AlphaFoldDB" id="A0A225WIK4"/>
<accession>A0A225WIK4</accession>
<dbReference type="InterPro" id="IPR012337">
    <property type="entry name" value="RNaseH-like_sf"/>
</dbReference>
<sequence>MPLESRLIVRTLTTQDSRGLYSCNSCSKIIKSTNGYTNVLNHLKRFNPTYEANTQVALGTANSVSICLVEHATTDMFRWIEWIVMDCLPLTFCERELGRRNANLHHVCVKTLSCISTKWLRGGRHYIAIFAVFNDPGSNDTTVPRSSDYHDDLECPSRRFVLLAFCPMEDEGDLSAQSLFHLIADTLTKYEQPWEAVVFMVPSQLFCESCVSGAVLLIGCASHRFALAVREFMQSEEGLLDKVHKLMKKLSTVKGRSLLRSCTNLAPVMRNDNRWSSTHAMPQRNSKLEPFLRSFDAETVSVYDLEPMMLNRSETLRITSLLKDLDNFESVTKTLQGPTLTLSAARRLFDHDVANYPNLKERVPPLQQTSITLRMSPDRLRFSGDKLSRLQSGRLARRFVLKTRPTLRKNVVTLLAAFKRRKTTKRRAYVDLGYVPLTSNEWERLFSRAKLIFSDIRKRMDRVTLETLVFLHCNRSQWDVYTVDKVRNNIRRMLDNN</sequence>
<reference evidence="2" key="1">
    <citation type="submission" date="2017-03" db="EMBL/GenBank/DDBJ databases">
        <title>Phytopthora megakarya and P. palmivora, two closely related causual agents of cacao black pod achieved similar genome size and gene model numbers by different mechanisms.</title>
        <authorList>
            <person name="Ali S."/>
            <person name="Shao J."/>
            <person name="Larry D.J."/>
            <person name="Kronmiller B."/>
            <person name="Shen D."/>
            <person name="Strem M.D."/>
            <person name="Melnick R.L."/>
            <person name="Guiltinan M.J."/>
            <person name="Tyler B.M."/>
            <person name="Meinhardt L.W."/>
            <person name="Bailey B.A."/>
        </authorList>
    </citation>
    <scope>NUCLEOTIDE SEQUENCE [LARGE SCALE GENOMIC DNA]</scope>
    <source>
        <strain evidence="2">zdho120</strain>
    </source>
</reference>
<organism evidence="1 2">
    <name type="scientific">Phytophthora megakarya</name>
    <dbReference type="NCBI Taxonomy" id="4795"/>
    <lineage>
        <taxon>Eukaryota</taxon>
        <taxon>Sar</taxon>
        <taxon>Stramenopiles</taxon>
        <taxon>Oomycota</taxon>
        <taxon>Peronosporomycetes</taxon>
        <taxon>Peronosporales</taxon>
        <taxon>Peronosporaceae</taxon>
        <taxon>Phytophthora</taxon>
    </lineage>
</organism>
<evidence type="ECO:0000313" key="1">
    <source>
        <dbReference type="EMBL" id="OWZ16690.1"/>
    </source>
</evidence>
<dbReference type="OrthoDB" id="118864at2759"/>
<gene>
    <name evidence="1" type="ORF">PHMEG_0009476</name>
</gene>
<dbReference type="Proteomes" id="UP000198211">
    <property type="component" value="Unassembled WGS sequence"/>
</dbReference>
<dbReference type="SUPFAM" id="SSF53098">
    <property type="entry name" value="Ribonuclease H-like"/>
    <property type="match status" value="1"/>
</dbReference>
<dbReference type="PANTHER" id="PTHR40866">
    <property type="entry name" value="BED-TYPE DOMAIN-CONTAINING PROTEIN"/>
    <property type="match status" value="1"/>
</dbReference>
<dbReference type="EMBL" id="NBNE01000886">
    <property type="protein sequence ID" value="OWZ16690.1"/>
    <property type="molecule type" value="Genomic_DNA"/>
</dbReference>
<dbReference type="PANTHER" id="PTHR40866:SF1">
    <property type="entry name" value="BED-TYPE DOMAIN-CONTAINING PROTEIN"/>
    <property type="match status" value="1"/>
</dbReference>
<comment type="caution">
    <text evidence="1">The sequence shown here is derived from an EMBL/GenBank/DDBJ whole genome shotgun (WGS) entry which is preliminary data.</text>
</comment>
<name>A0A225WIK4_9STRA</name>
<evidence type="ECO:0008006" key="3">
    <source>
        <dbReference type="Google" id="ProtNLM"/>
    </source>
</evidence>
<keyword evidence="2" id="KW-1185">Reference proteome</keyword>
<evidence type="ECO:0000313" key="2">
    <source>
        <dbReference type="Proteomes" id="UP000198211"/>
    </source>
</evidence>
<proteinExistence type="predicted"/>
<protein>
    <recommendedName>
        <fullName evidence="3">BED-type domain-containing protein</fullName>
    </recommendedName>
</protein>